<dbReference type="Gene3D" id="2.40.160.130">
    <property type="entry name" value="Capsule assembly protein Wzi"/>
    <property type="match status" value="1"/>
</dbReference>
<accession>A0ABS7N0S8</accession>
<evidence type="ECO:0000313" key="1">
    <source>
        <dbReference type="EMBL" id="MBY5949934.1"/>
    </source>
</evidence>
<dbReference type="EMBL" id="JAHVHP010000001">
    <property type="protein sequence ID" value="MBY5949934.1"/>
    <property type="molecule type" value="Genomic_DNA"/>
</dbReference>
<proteinExistence type="predicted"/>
<gene>
    <name evidence="1" type="ORF">KUV23_03055</name>
</gene>
<dbReference type="InterPro" id="IPR038636">
    <property type="entry name" value="Wzi_sf"/>
</dbReference>
<comment type="caution">
    <text evidence="1">The sequence shown here is derived from an EMBL/GenBank/DDBJ whole genome shotgun (WGS) entry which is preliminary data.</text>
</comment>
<keyword evidence="2" id="KW-1185">Reference proteome</keyword>
<organism evidence="1 2">
    <name type="scientific">Algoriphagus marincola</name>
    <dbReference type="NCBI Taxonomy" id="264027"/>
    <lineage>
        <taxon>Bacteria</taxon>
        <taxon>Pseudomonadati</taxon>
        <taxon>Bacteroidota</taxon>
        <taxon>Cytophagia</taxon>
        <taxon>Cytophagales</taxon>
        <taxon>Cyclobacteriaceae</taxon>
        <taxon>Algoriphagus</taxon>
    </lineage>
</organism>
<dbReference type="InterPro" id="IPR026950">
    <property type="entry name" value="Caps_assemb_Wzi"/>
</dbReference>
<reference evidence="1 2" key="1">
    <citation type="submission" date="2021-06" db="EMBL/GenBank/DDBJ databases">
        <title>44 bacteria genomes isolated from Dapeng, Shenzhen.</title>
        <authorList>
            <person name="Zheng W."/>
            <person name="Yu S."/>
            <person name="Huang Y."/>
        </authorList>
    </citation>
    <scope>NUCLEOTIDE SEQUENCE [LARGE SCALE GENOMIC DNA]</scope>
    <source>
        <strain evidence="1 2">DP5N14-6</strain>
    </source>
</reference>
<name>A0ABS7N0S8_9BACT</name>
<sequence>MVALKIYLLILFLFFSIDLLGQGIPTSFPILEEIQRRNQLRAADTIGGSFLLRPVFTGDTLYRVTEKLDLPFEIKGFELGVLPIVNTTRILSGRPYGWADYGLIPNPGIQTYISGGVQAKYKFIHLTFRPEFVLAQNAGFHTRLEEMTTAQIRNRFFYWNRGDFPEQFGDGVYFRPWWGQSKLTFQYGAFEIGGSTENIWWGPGQFNALTFSNNAQGFPHFTINTTKPAKTFFGNIELQMVMGRLQNSGFEPSQIDELNDRFFTPFTGDSRYTNAITFTWSPKWVKGFHFGFSRTFQQYNATRGNSFNDWFPIFEGVTKDNFFEDGNTVEFDSDGRDQTITLFGRLVVPKTKSELYFEYGRRDHSLNWREFTLNPEHARAFIFGFNQLFDVPEWGKTIQIRSEITHQQESINRLIRYPGIGGGQTWHTHNAARGFVNYGQPLGVGIGAGSNVQTVEISLVEGVEKKGILFERLANNQDFYYKALLQFTERKPWVDLSLGFLYDKQFNNLLLSSKLQLIHARNYQWQLDPASTPDFPKGKNLTSVMAQASLIYFWNKD</sequence>
<evidence type="ECO:0000313" key="2">
    <source>
        <dbReference type="Proteomes" id="UP000766609"/>
    </source>
</evidence>
<dbReference type="Pfam" id="PF14052">
    <property type="entry name" value="Caps_assemb_Wzi"/>
    <property type="match status" value="1"/>
</dbReference>
<dbReference type="Proteomes" id="UP000766609">
    <property type="component" value="Unassembled WGS sequence"/>
</dbReference>
<protein>
    <submittedName>
        <fullName evidence="1">Capsule assembly Wzi family protein</fullName>
    </submittedName>
</protein>